<dbReference type="EMBL" id="KZ989295">
    <property type="protein sequence ID" value="RKP26975.1"/>
    <property type="molecule type" value="Genomic_DNA"/>
</dbReference>
<dbReference type="PANTHER" id="PTHR36485">
    <property type="entry name" value="OS01G0939000 PROTEIN"/>
    <property type="match status" value="1"/>
</dbReference>
<keyword evidence="3" id="KW-1185">Reference proteome</keyword>
<dbReference type="OrthoDB" id="2157498at2759"/>
<keyword evidence="1" id="KW-0812">Transmembrane</keyword>
<keyword evidence="2" id="KW-0328">Glycosyltransferase</keyword>
<name>A0A4P9Z3I0_9FUNG</name>
<evidence type="ECO:0000256" key="1">
    <source>
        <dbReference type="SAM" id="Phobius"/>
    </source>
</evidence>
<dbReference type="InterPro" id="IPR029164">
    <property type="entry name" value="PIG-Y"/>
</dbReference>
<feature type="transmembrane region" description="Helical" evidence="1">
    <location>
        <begin position="71"/>
        <end position="93"/>
    </location>
</feature>
<protein>
    <submittedName>
        <fullName evidence="2">Phosphatidylinositol N-acetylglucosaminyltransferase subunit Y-domain-containing protein</fullName>
    </submittedName>
</protein>
<keyword evidence="2" id="KW-0808">Transferase</keyword>
<dbReference type="AlphaFoldDB" id="A0A4P9Z3I0"/>
<reference evidence="3" key="1">
    <citation type="journal article" date="2018" name="Nat. Microbiol.">
        <title>Leveraging single-cell genomics to expand the fungal tree of life.</title>
        <authorList>
            <person name="Ahrendt S.R."/>
            <person name="Quandt C.A."/>
            <person name="Ciobanu D."/>
            <person name="Clum A."/>
            <person name="Salamov A."/>
            <person name="Andreopoulos B."/>
            <person name="Cheng J.F."/>
            <person name="Woyke T."/>
            <person name="Pelin A."/>
            <person name="Henrissat B."/>
            <person name="Reynolds N.K."/>
            <person name="Benny G.L."/>
            <person name="Smith M.E."/>
            <person name="James T.Y."/>
            <person name="Grigoriev I.V."/>
        </authorList>
    </citation>
    <scope>NUCLEOTIDE SEQUENCE [LARGE SCALE GENOMIC DNA]</scope>
    <source>
        <strain evidence="3">Benny S71-1</strain>
    </source>
</reference>
<organism evidence="2 3">
    <name type="scientific">Syncephalis pseudoplumigaleata</name>
    <dbReference type="NCBI Taxonomy" id="1712513"/>
    <lineage>
        <taxon>Eukaryota</taxon>
        <taxon>Fungi</taxon>
        <taxon>Fungi incertae sedis</taxon>
        <taxon>Zoopagomycota</taxon>
        <taxon>Zoopagomycotina</taxon>
        <taxon>Zoopagomycetes</taxon>
        <taxon>Zoopagales</taxon>
        <taxon>Piptocephalidaceae</taxon>
        <taxon>Syncephalis</taxon>
    </lineage>
</organism>
<feature type="transmembrane region" description="Helical" evidence="1">
    <location>
        <begin position="29"/>
        <end position="50"/>
    </location>
</feature>
<gene>
    <name evidence="2" type="ORF">SYNPS1DRAFT_13380</name>
</gene>
<dbReference type="Proteomes" id="UP000278143">
    <property type="component" value="Unassembled WGS sequence"/>
</dbReference>
<dbReference type="PANTHER" id="PTHR36485:SF1">
    <property type="entry name" value="TRANSMEMBRANE PROTEIN"/>
    <property type="match status" value="1"/>
</dbReference>
<proteinExistence type="predicted"/>
<keyword evidence="1" id="KW-1133">Transmembrane helix</keyword>
<dbReference type="Pfam" id="PF15159">
    <property type="entry name" value="PIG-Y"/>
    <property type="match status" value="1"/>
</dbReference>
<sequence>MPERRARPPLVFEVSHQRLGAEDPDTTPFWGWVLLIGTYMMFVSGMYAAFVSKWMPDTGSAILDWIRNDQYYCLLVPLSLPLFIYAVTCNWMGMKLFRHN</sequence>
<accession>A0A4P9Z3I0</accession>
<evidence type="ECO:0000313" key="2">
    <source>
        <dbReference type="EMBL" id="RKP26975.1"/>
    </source>
</evidence>
<evidence type="ECO:0000313" key="3">
    <source>
        <dbReference type="Proteomes" id="UP000278143"/>
    </source>
</evidence>
<keyword evidence="1" id="KW-0472">Membrane</keyword>
<dbReference type="GO" id="GO:0016757">
    <property type="term" value="F:glycosyltransferase activity"/>
    <property type="evidence" value="ECO:0007669"/>
    <property type="project" value="UniProtKB-KW"/>
</dbReference>